<organism evidence="3 4">
    <name type="scientific">Candidula unifasciata</name>
    <dbReference type="NCBI Taxonomy" id="100452"/>
    <lineage>
        <taxon>Eukaryota</taxon>
        <taxon>Metazoa</taxon>
        <taxon>Spiralia</taxon>
        <taxon>Lophotrochozoa</taxon>
        <taxon>Mollusca</taxon>
        <taxon>Gastropoda</taxon>
        <taxon>Heterobranchia</taxon>
        <taxon>Euthyneura</taxon>
        <taxon>Panpulmonata</taxon>
        <taxon>Eupulmonata</taxon>
        <taxon>Stylommatophora</taxon>
        <taxon>Helicina</taxon>
        <taxon>Helicoidea</taxon>
        <taxon>Geomitridae</taxon>
        <taxon>Candidula</taxon>
    </lineage>
</organism>
<feature type="compositionally biased region" description="Low complexity" evidence="1">
    <location>
        <begin position="18"/>
        <end position="35"/>
    </location>
</feature>
<feature type="region of interest" description="Disordered" evidence="1">
    <location>
        <begin position="229"/>
        <end position="327"/>
    </location>
</feature>
<feature type="compositionally biased region" description="Low complexity" evidence="1">
    <location>
        <begin position="306"/>
        <end position="321"/>
    </location>
</feature>
<dbReference type="OrthoDB" id="2020426at2759"/>
<evidence type="ECO:0000256" key="1">
    <source>
        <dbReference type="SAM" id="MobiDB-lite"/>
    </source>
</evidence>
<reference evidence="3" key="1">
    <citation type="submission" date="2021-04" db="EMBL/GenBank/DDBJ databases">
        <authorList>
            <consortium name="Molecular Ecology Group"/>
        </authorList>
    </citation>
    <scope>NUCLEOTIDE SEQUENCE</scope>
</reference>
<evidence type="ECO:0000259" key="2">
    <source>
        <dbReference type="PROSITE" id="PS50020"/>
    </source>
</evidence>
<dbReference type="AlphaFoldDB" id="A0A8S3YQX0"/>
<feature type="compositionally biased region" description="Polar residues" evidence="1">
    <location>
        <begin position="143"/>
        <end position="155"/>
    </location>
</feature>
<evidence type="ECO:0000313" key="3">
    <source>
        <dbReference type="EMBL" id="CAG5119637.1"/>
    </source>
</evidence>
<protein>
    <recommendedName>
        <fullName evidence="2">WW domain-containing protein</fullName>
    </recommendedName>
</protein>
<feature type="compositionally biased region" description="Low complexity" evidence="1">
    <location>
        <begin position="163"/>
        <end position="172"/>
    </location>
</feature>
<evidence type="ECO:0000313" key="4">
    <source>
        <dbReference type="Proteomes" id="UP000678393"/>
    </source>
</evidence>
<feature type="non-terminal residue" evidence="3">
    <location>
        <position position="501"/>
    </location>
</feature>
<feature type="domain" description="WW" evidence="2">
    <location>
        <begin position="1"/>
        <end position="17"/>
    </location>
</feature>
<dbReference type="EMBL" id="CAJHNH020000746">
    <property type="protein sequence ID" value="CAG5119637.1"/>
    <property type="molecule type" value="Genomic_DNA"/>
</dbReference>
<name>A0A8S3YQX0_9EUPU</name>
<feature type="compositionally biased region" description="Polar residues" evidence="1">
    <location>
        <begin position="387"/>
        <end position="417"/>
    </location>
</feature>
<dbReference type="Gene3D" id="2.20.70.10">
    <property type="match status" value="1"/>
</dbReference>
<feature type="compositionally biased region" description="Polar residues" evidence="1">
    <location>
        <begin position="477"/>
        <end position="492"/>
    </location>
</feature>
<feature type="region of interest" description="Disordered" evidence="1">
    <location>
        <begin position="134"/>
        <end position="177"/>
    </location>
</feature>
<feature type="region of interest" description="Disordered" evidence="1">
    <location>
        <begin position="1"/>
        <end position="40"/>
    </location>
</feature>
<feature type="compositionally biased region" description="Polar residues" evidence="1">
    <location>
        <begin position="280"/>
        <end position="305"/>
    </location>
</feature>
<sequence>FFIDHAHKKTQWDDPRFQNQPKQSQQPSQTTPAAAVSSLGYGGGSSIKPYAAVALQDLSPGQPQRDRRQNSRSNVRESSLTNEVDTALVNKLNAEFPNATKELITDMLVLCHNSERQTREQLKDLGFFVNNSTSASNNHASPQKKSSIGTVSTGKPTDRHPLAATAAAPTSPAKKEISDVEKRKLLAQTKELFPKLDQNVLLIALNECHFNLQEVKAVLSAWEKSYGTTDQARGATADSGKSSVSSSVLSVRSFSPPAGSLEPRGLDEDVAESAGRRHSQASAQSQRHTLSPKRSTAVPSVTQMLSKGDAAAAPASKSSCSQHARAKQVTKMSEHLLNTTSDLLNHLASSASCCASGEAVEEVEDEEKKKKVESVEADAAEAESKRPNQSAVASTSHAMAITSQPTVEPKPKTSSLFRTEAKGPDASLRKGPDSSLLTSDYTQASGPDKSLYSGPDSSRRAGPQGATGPDVSLRCGPQSSILQENRNNSIAVTSGALLSHV</sequence>
<feature type="compositionally biased region" description="Low complexity" evidence="1">
    <location>
        <begin position="239"/>
        <end position="255"/>
    </location>
</feature>
<proteinExistence type="predicted"/>
<gene>
    <name evidence="3" type="ORF">CUNI_LOCUS5195</name>
</gene>
<feature type="compositionally biased region" description="Polar residues" evidence="1">
    <location>
        <begin position="71"/>
        <end position="82"/>
    </location>
</feature>
<feature type="region of interest" description="Disordered" evidence="1">
    <location>
        <begin position="358"/>
        <end position="501"/>
    </location>
</feature>
<accession>A0A8S3YQX0</accession>
<keyword evidence="4" id="KW-1185">Reference proteome</keyword>
<feature type="region of interest" description="Disordered" evidence="1">
    <location>
        <begin position="58"/>
        <end position="82"/>
    </location>
</feature>
<feature type="compositionally biased region" description="Basic and acidic residues" evidence="1">
    <location>
        <begin position="419"/>
        <end position="432"/>
    </location>
</feature>
<feature type="compositionally biased region" description="Polar residues" evidence="1">
    <location>
        <begin position="435"/>
        <end position="445"/>
    </location>
</feature>
<dbReference type="InterPro" id="IPR001202">
    <property type="entry name" value="WW_dom"/>
</dbReference>
<dbReference type="PROSITE" id="PS50020">
    <property type="entry name" value="WW_DOMAIN_2"/>
    <property type="match status" value="1"/>
</dbReference>
<dbReference type="Proteomes" id="UP000678393">
    <property type="component" value="Unassembled WGS sequence"/>
</dbReference>
<comment type="caution">
    <text evidence="3">The sequence shown here is derived from an EMBL/GenBank/DDBJ whole genome shotgun (WGS) entry which is preliminary data.</text>
</comment>